<dbReference type="AlphaFoldDB" id="A0A1M5CJ52"/>
<evidence type="ECO:0000256" key="3">
    <source>
        <dbReference type="ARBA" id="ARBA00022741"/>
    </source>
</evidence>
<dbReference type="Pfam" id="PF17042">
    <property type="entry name" value="NBD_C"/>
    <property type="match status" value="1"/>
</dbReference>
<dbReference type="InterPro" id="IPR042213">
    <property type="entry name" value="NBD_C_sf"/>
</dbReference>
<evidence type="ECO:0000313" key="15">
    <source>
        <dbReference type="EMBL" id="SHF54784.1"/>
    </source>
</evidence>
<evidence type="ECO:0000256" key="8">
    <source>
        <dbReference type="ARBA" id="ARBA00036346"/>
    </source>
</evidence>
<evidence type="ECO:0000256" key="1">
    <source>
        <dbReference type="ARBA" id="ARBA00005715"/>
    </source>
</evidence>
<keyword evidence="5" id="KW-0067">ATP-binding</keyword>
<dbReference type="InterPro" id="IPR010737">
    <property type="entry name" value="4-carb_acid_sugar_kinase_N"/>
</dbReference>
<gene>
    <name evidence="15" type="ORF">SAMN02745753_02157</name>
</gene>
<evidence type="ECO:0000256" key="6">
    <source>
        <dbReference type="ARBA" id="ARBA00023277"/>
    </source>
</evidence>
<keyword evidence="16" id="KW-1185">Reference proteome</keyword>
<reference evidence="16" key="1">
    <citation type="submission" date="2016-11" db="EMBL/GenBank/DDBJ databases">
        <authorList>
            <person name="Varghese N."/>
            <person name="Submissions S."/>
        </authorList>
    </citation>
    <scope>NUCLEOTIDE SEQUENCE [LARGE SCALE GENOMIC DNA]</scope>
    <source>
        <strain evidence="16">DSM 16579</strain>
    </source>
</reference>
<evidence type="ECO:0000256" key="10">
    <source>
        <dbReference type="ARBA" id="ARBA00039095"/>
    </source>
</evidence>
<evidence type="ECO:0000256" key="7">
    <source>
        <dbReference type="ARBA" id="ARBA00035898"/>
    </source>
</evidence>
<keyword evidence="4" id="KW-0418">Kinase</keyword>
<sequence length="417" mass="44649">MLLGVIADDFTGATDIAGFLVENGMRTIQVNGIPSANTEINADAVVVSLKSRSCPTEQAIEQSVAALKWLQAQGCKQFYFKYCSTFDSTAKGNIGPVTDALLDVLGEDFTIVCPALPVNGRTVFNGHLFVLGQLLSESGMRNHPVTPMTNSNLMDLMDAQSKGKTGLINYQSIEQGADAIIGEFAELKAQGKRYAVVDAFTAEHLNEIGKAVSSLKLVTGGSGLAAGIAKNWGEHLQDQTQAKQAGHPAKAPTIIFSGSCSVMTNKQVELYKAKAPFFALDIEQCMSNENYVNVLFDWVVSHANESLAPIVYATADAEKLKTIQQQYGAEASSQAVETLFSLLAIKLQDFGIRNFIVAGGETSGVVTQSLKVDSFHIGPQIAPGVPWVKAINQDLSLALKSGNFGDENFFTTAQGYF</sequence>
<comment type="catalytic activity">
    <reaction evidence="7">
        <text>3-dehydro-L-erythronate + ATP = 3-dehydro-4-O-phospho-L-erythronate + ADP + H(+)</text>
        <dbReference type="Rhea" id="RHEA:52552"/>
        <dbReference type="ChEBI" id="CHEBI:15378"/>
        <dbReference type="ChEBI" id="CHEBI:30616"/>
        <dbReference type="ChEBI" id="CHEBI:136592"/>
        <dbReference type="ChEBI" id="CHEBI:136670"/>
        <dbReference type="ChEBI" id="CHEBI:456216"/>
        <dbReference type="EC" id="2.7.1.217"/>
    </reaction>
</comment>
<organism evidence="15 16">
    <name type="scientific">Marinomonas polaris DSM 16579</name>
    <dbReference type="NCBI Taxonomy" id="1122206"/>
    <lineage>
        <taxon>Bacteria</taxon>
        <taxon>Pseudomonadati</taxon>
        <taxon>Pseudomonadota</taxon>
        <taxon>Gammaproteobacteria</taxon>
        <taxon>Oceanospirillales</taxon>
        <taxon>Oceanospirillaceae</taxon>
        <taxon>Marinomonas</taxon>
    </lineage>
</organism>
<keyword evidence="6" id="KW-0119">Carbohydrate metabolism</keyword>
<dbReference type="InterPro" id="IPR031475">
    <property type="entry name" value="NBD_C"/>
</dbReference>
<dbReference type="GO" id="GO:0005524">
    <property type="term" value="F:ATP binding"/>
    <property type="evidence" value="ECO:0007669"/>
    <property type="project" value="UniProtKB-KW"/>
</dbReference>
<comment type="function">
    <text evidence="9">Catalyzes the ATP-dependent phosphorylation of 3-oxo-tetronate to 3-oxo-tetronate 4-phosphate.</text>
</comment>
<dbReference type="InterPro" id="IPR037051">
    <property type="entry name" value="4-carb_acid_sugar_kinase_N_sf"/>
</dbReference>
<evidence type="ECO:0000259" key="13">
    <source>
        <dbReference type="Pfam" id="PF07005"/>
    </source>
</evidence>
<evidence type="ECO:0000256" key="9">
    <source>
        <dbReference type="ARBA" id="ARBA00037335"/>
    </source>
</evidence>
<dbReference type="InterPro" id="IPR050007">
    <property type="entry name" value="OtnK"/>
</dbReference>
<evidence type="ECO:0000256" key="12">
    <source>
        <dbReference type="ARBA" id="ARBA00041377"/>
    </source>
</evidence>
<evidence type="ECO:0000256" key="2">
    <source>
        <dbReference type="ARBA" id="ARBA00022679"/>
    </source>
</evidence>
<dbReference type="OrthoDB" id="191465at2"/>
<keyword evidence="3" id="KW-0547">Nucleotide-binding</keyword>
<comment type="similarity">
    <text evidence="1">Belongs to the four-carbon acid sugar kinase family.</text>
</comment>
<dbReference type="GO" id="GO:0016301">
    <property type="term" value="F:kinase activity"/>
    <property type="evidence" value="ECO:0007669"/>
    <property type="project" value="UniProtKB-KW"/>
</dbReference>
<keyword evidence="2" id="KW-0808">Transferase</keyword>
<dbReference type="SUPFAM" id="SSF142764">
    <property type="entry name" value="YgbK-like"/>
    <property type="match status" value="1"/>
</dbReference>
<name>A0A1M5CJ52_9GAMM</name>
<accession>A0A1M5CJ52</accession>
<dbReference type="STRING" id="1122206.SAMN02745753_02157"/>
<evidence type="ECO:0000313" key="16">
    <source>
        <dbReference type="Proteomes" id="UP000184517"/>
    </source>
</evidence>
<comment type="catalytic activity">
    <reaction evidence="8">
        <text>3-dehydro-D-erythronate + ATP = 3-dehydro-4-O-phospho-D-erythronate + ADP + H(+)</text>
        <dbReference type="Rhea" id="RHEA:52556"/>
        <dbReference type="ChEBI" id="CHEBI:15378"/>
        <dbReference type="ChEBI" id="CHEBI:30616"/>
        <dbReference type="ChEBI" id="CHEBI:57958"/>
        <dbReference type="ChEBI" id="CHEBI:136593"/>
        <dbReference type="ChEBI" id="CHEBI:456216"/>
        <dbReference type="EC" id="2.7.1.217"/>
    </reaction>
</comment>
<protein>
    <recommendedName>
        <fullName evidence="11">3-oxo-tetronate kinase</fullName>
        <ecNumber evidence="10">2.7.1.217</ecNumber>
    </recommendedName>
    <alternativeName>
        <fullName evidence="12">3-dehydrotetronate 4-kinase</fullName>
    </alternativeName>
</protein>
<dbReference type="Pfam" id="PF07005">
    <property type="entry name" value="SBD_N"/>
    <property type="match status" value="1"/>
</dbReference>
<dbReference type="NCBIfam" id="NF043035">
    <property type="entry name" value="OxoTetrKin"/>
    <property type="match status" value="1"/>
</dbReference>
<evidence type="ECO:0000256" key="11">
    <source>
        <dbReference type="ARBA" id="ARBA00039461"/>
    </source>
</evidence>
<feature type="domain" description="Four-carbon acid sugar kinase nucleotide binding" evidence="14">
    <location>
        <begin position="255"/>
        <end position="410"/>
    </location>
</feature>
<proteinExistence type="inferred from homology"/>
<evidence type="ECO:0000256" key="5">
    <source>
        <dbReference type="ARBA" id="ARBA00022840"/>
    </source>
</evidence>
<dbReference type="EC" id="2.7.1.217" evidence="10"/>
<dbReference type="Gene3D" id="3.40.980.20">
    <property type="entry name" value="Four-carbon acid sugar kinase, nucleotide binding domain"/>
    <property type="match status" value="1"/>
</dbReference>
<dbReference type="Proteomes" id="UP000184517">
    <property type="component" value="Unassembled WGS sequence"/>
</dbReference>
<dbReference type="Gene3D" id="3.40.50.10840">
    <property type="entry name" value="Putative sugar-binding, N-terminal domain"/>
    <property type="match status" value="1"/>
</dbReference>
<feature type="domain" description="Four-carbon acid sugar kinase N-terminal" evidence="13">
    <location>
        <begin position="3"/>
        <end position="227"/>
    </location>
</feature>
<evidence type="ECO:0000256" key="4">
    <source>
        <dbReference type="ARBA" id="ARBA00022777"/>
    </source>
</evidence>
<dbReference type="EMBL" id="FQVF01000009">
    <property type="protein sequence ID" value="SHF54784.1"/>
    <property type="molecule type" value="Genomic_DNA"/>
</dbReference>
<evidence type="ECO:0000259" key="14">
    <source>
        <dbReference type="Pfam" id="PF17042"/>
    </source>
</evidence>
<dbReference type="RefSeq" id="WP_072839713.1">
    <property type="nucleotide sequence ID" value="NZ_FQVF01000009.1"/>
</dbReference>